<dbReference type="PANTHER" id="PTHR36899:SF3">
    <property type="entry name" value="F13K23.8 PROTEIN"/>
    <property type="match status" value="1"/>
</dbReference>
<feature type="region of interest" description="Disordered" evidence="1">
    <location>
        <begin position="1"/>
        <end position="30"/>
    </location>
</feature>
<gene>
    <name evidence="3" type="primary">LOC127148650</name>
</gene>
<organism evidence="2 3">
    <name type="scientific">Cucumis melo</name>
    <name type="common">Muskmelon</name>
    <dbReference type="NCBI Taxonomy" id="3656"/>
    <lineage>
        <taxon>Eukaryota</taxon>
        <taxon>Viridiplantae</taxon>
        <taxon>Streptophyta</taxon>
        <taxon>Embryophyta</taxon>
        <taxon>Tracheophyta</taxon>
        <taxon>Spermatophyta</taxon>
        <taxon>Magnoliopsida</taxon>
        <taxon>eudicotyledons</taxon>
        <taxon>Gunneridae</taxon>
        <taxon>Pentapetalae</taxon>
        <taxon>rosids</taxon>
        <taxon>fabids</taxon>
        <taxon>Cucurbitales</taxon>
        <taxon>Cucurbitaceae</taxon>
        <taxon>Benincaseae</taxon>
        <taxon>Cucumis</taxon>
    </lineage>
</organism>
<feature type="compositionally biased region" description="Basic and acidic residues" evidence="1">
    <location>
        <begin position="99"/>
        <end position="115"/>
    </location>
</feature>
<feature type="region of interest" description="Disordered" evidence="1">
    <location>
        <begin position="54"/>
        <end position="145"/>
    </location>
</feature>
<feature type="compositionally biased region" description="Acidic residues" evidence="1">
    <location>
        <begin position="116"/>
        <end position="145"/>
    </location>
</feature>
<dbReference type="PANTHER" id="PTHR36899">
    <property type="entry name" value="OS04G0395700 PROTEIN"/>
    <property type="match status" value="1"/>
</dbReference>
<dbReference type="RefSeq" id="XP_050938802.1">
    <property type="nucleotide sequence ID" value="XM_051082845.1"/>
</dbReference>
<dbReference type="GeneID" id="127148650"/>
<sequence>MAEITNREEEVTFDAKQKPADSCFQPKEGRSNKIQKLEVVEGEESCNYVKNNAENVLEGKDDDGVDGASLDAGDEKEDYEDEDDSEEDEKSSGKVAANRKGEGIMKDDKGNRKLIEEDDDDNEDSSDDGSDLDSEESNLSDDPLAEIDLDNILPLRTRRRTVHPRVYFATDLANDDDNSSDSDA</sequence>
<evidence type="ECO:0000256" key="1">
    <source>
        <dbReference type="SAM" id="MobiDB-lite"/>
    </source>
</evidence>
<keyword evidence="2" id="KW-1185">Reference proteome</keyword>
<reference evidence="3" key="1">
    <citation type="submission" date="2025-08" db="UniProtKB">
        <authorList>
            <consortium name="RefSeq"/>
        </authorList>
    </citation>
    <scope>IDENTIFICATION</scope>
    <source>
        <tissue evidence="3">Stem</tissue>
    </source>
</reference>
<accession>A0ABM3KLY4</accession>
<protein>
    <submittedName>
        <fullName evidence="3">Uncharacterized protein LOC127148650</fullName>
    </submittedName>
</protein>
<name>A0ABM3KLY4_CUCME</name>
<feature type="compositionally biased region" description="Basic and acidic residues" evidence="1">
    <location>
        <begin position="1"/>
        <end position="19"/>
    </location>
</feature>
<proteinExistence type="predicted"/>
<dbReference type="Proteomes" id="UP001652600">
    <property type="component" value="Chromosome 3"/>
</dbReference>
<evidence type="ECO:0000313" key="3">
    <source>
        <dbReference type="RefSeq" id="XP_050938802.1"/>
    </source>
</evidence>
<feature type="compositionally biased region" description="Acidic residues" evidence="1">
    <location>
        <begin position="72"/>
        <end position="89"/>
    </location>
</feature>
<evidence type="ECO:0000313" key="2">
    <source>
        <dbReference type="Proteomes" id="UP001652600"/>
    </source>
</evidence>